<protein>
    <submittedName>
        <fullName evidence="2">Uncharacterized protein</fullName>
    </submittedName>
</protein>
<comment type="caution">
    <text evidence="2">The sequence shown here is derived from an EMBL/GenBank/DDBJ whole genome shotgun (WGS) entry which is preliminary data.</text>
</comment>
<evidence type="ECO:0000313" key="3">
    <source>
        <dbReference type="Proteomes" id="UP000277256"/>
    </source>
</evidence>
<dbReference type="RefSeq" id="WP_125246239.1">
    <property type="nucleotide sequence ID" value="NZ_RSEB01000001.1"/>
</dbReference>
<dbReference type="OrthoDB" id="5189922at2"/>
<reference evidence="2 3" key="1">
    <citation type="submission" date="2018-12" db="EMBL/GenBank/DDBJ databases">
        <title>Glycomyces sp. YIM 121974 draft genome.</title>
        <authorList>
            <person name="Li Q."/>
        </authorList>
    </citation>
    <scope>NUCLEOTIDE SEQUENCE [LARGE SCALE GENOMIC DNA]</scope>
    <source>
        <strain evidence="2 3">YIM 121974</strain>
    </source>
</reference>
<dbReference type="Proteomes" id="UP000277256">
    <property type="component" value="Unassembled WGS sequence"/>
</dbReference>
<evidence type="ECO:0000313" key="2">
    <source>
        <dbReference type="EMBL" id="RRS01762.1"/>
    </source>
</evidence>
<keyword evidence="3" id="KW-1185">Reference proteome</keyword>
<accession>A0A426V4H6</accession>
<feature type="region of interest" description="Disordered" evidence="1">
    <location>
        <begin position="84"/>
        <end position="107"/>
    </location>
</feature>
<dbReference type="AlphaFoldDB" id="A0A426V4H6"/>
<name>A0A426V4H6_9ACTN</name>
<dbReference type="EMBL" id="RSEB01000001">
    <property type="protein sequence ID" value="RRS01762.1"/>
    <property type="molecule type" value="Genomic_DNA"/>
</dbReference>
<organism evidence="2 3">
    <name type="scientific">Glycomyces terrestris</name>
    <dbReference type="NCBI Taxonomy" id="2493553"/>
    <lineage>
        <taxon>Bacteria</taxon>
        <taxon>Bacillati</taxon>
        <taxon>Actinomycetota</taxon>
        <taxon>Actinomycetes</taxon>
        <taxon>Glycomycetales</taxon>
        <taxon>Glycomycetaceae</taxon>
        <taxon>Glycomyces</taxon>
    </lineage>
</organism>
<evidence type="ECO:0000256" key="1">
    <source>
        <dbReference type="SAM" id="MobiDB-lite"/>
    </source>
</evidence>
<proteinExistence type="predicted"/>
<feature type="compositionally biased region" description="Basic and acidic residues" evidence="1">
    <location>
        <begin position="96"/>
        <end position="107"/>
    </location>
</feature>
<sequence length="107" mass="11895">MADKEVRRGSFAKDGSWFDVCASNAVAPEAMRVYPAGDRTTIALVVSGLNSGDLKASWGSGWGAYPEEWREEFEELAYRAYVSRDTRPRPTPRATPRPDRVVRVCNG</sequence>
<gene>
    <name evidence="2" type="ORF">EIW28_03110</name>
</gene>